<proteinExistence type="inferred from homology"/>
<comment type="caution">
    <text evidence="6">The sequence shown here is derived from an EMBL/GenBank/DDBJ whole genome shotgun (WGS) entry which is preliminary data.</text>
</comment>
<dbReference type="Gene3D" id="3.40.50.10310">
    <property type="entry name" value="Creatininase"/>
    <property type="match status" value="1"/>
</dbReference>
<dbReference type="Pfam" id="PF02633">
    <property type="entry name" value="Creatininase"/>
    <property type="match status" value="1"/>
</dbReference>
<evidence type="ECO:0000313" key="6">
    <source>
        <dbReference type="EMBL" id="KKR83539.1"/>
    </source>
</evidence>
<dbReference type="GO" id="GO:0046872">
    <property type="term" value="F:metal ion binding"/>
    <property type="evidence" value="ECO:0007669"/>
    <property type="project" value="UniProtKB-KW"/>
</dbReference>
<evidence type="ECO:0000313" key="7">
    <source>
        <dbReference type="Proteomes" id="UP000034601"/>
    </source>
</evidence>
<evidence type="ECO:0000256" key="3">
    <source>
        <dbReference type="ARBA" id="ARBA00022801"/>
    </source>
</evidence>
<organism evidence="6 7">
    <name type="scientific">Candidatus Daviesbacteria bacterium GW2011_GWA2_40_9</name>
    <dbReference type="NCBI Taxonomy" id="1618424"/>
    <lineage>
        <taxon>Bacteria</taxon>
        <taxon>Candidatus Daviesiibacteriota</taxon>
    </lineage>
</organism>
<accession>A0A0G0U360</accession>
<dbReference type="SUPFAM" id="SSF102215">
    <property type="entry name" value="Creatininase"/>
    <property type="match status" value="1"/>
</dbReference>
<dbReference type="EMBL" id="LCAB01000004">
    <property type="protein sequence ID" value="KKR83539.1"/>
    <property type="molecule type" value="Genomic_DNA"/>
</dbReference>
<dbReference type="GO" id="GO:0016811">
    <property type="term" value="F:hydrolase activity, acting on carbon-nitrogen (but not peptide) bonds, in linear amides"/>
    <property type="evidence" value="ECO:0007669"/>
    <property type="project" value="TreeGrafter"/>
</dbReference>
<dbReference type="GO" id="GO:0009231">
    <property type="term" value="P:riboflavin biosynthetic process"/>
    <property type="evidence" value="ECO:0007669"/>
    <property type="project" value="TreeGrafter"/>
</dbReference>
<dbReference type="Proteomes" id="UP000034601">
    <property type="component" value="Unassembled WGS sequence"/>
</dbReference>
<dbReference type="AlphaFoldDB" id="A0A0G0U360"/>
<keyword evidence="2" id="KW-0479">Metal-binding</keyword>
<dbReference type="InterPro" id="IPR024087">
    <property type="entry name" value="Creatininase-like_sf"/>
</dbReference>
<comment type="similarity">
    <text evidence="5">Belongs to the creatininase superfamily.</text>
</comment>
<reference evidence="6 7" key="1">
    <citation type="journal article" date="2015" name="Nature">
        <title>rRNA introns, odd ribosomes, and small enigmatic genomes across a large radiation of phyla.</title>
        <authorList>
            <person name="Brown C.T."/>
            <person name="Hug L.A."/>
            <person name="Thomas B.C."/>
            <person name="Sharon I."/>
            <person name="Castelle C.J."/>
            <person name="Singh A."/>
            <person name="Wilkins M.J."/>
            <person name="Williams K.H."/>
            <person name="Banfield J.F."/>
        </authorList>
    </citation>
    <scope>NUCLEOTIDE SEQUENCE [LARGE SCALE GENOMIC DNA]</scope>
</reference>
<keyword evidence="4" id="KW-0862">Zinc</keyword>
<gene>
    <name evidence="6" type="ORF">UU29_C0004G0040</name>
</gene>
<protein>
    <submittedName>
        <fullName evidence="6">Creatininase</fullName>
    </submittedName>
</protein>
<sequence length="232" mass="26230">MLWGVLTKADFTKEVKEKTVIIPIGAIEAHGNHLPVNTDSCIVEYLAEKIAKHTGCIVVPTIYYGPCETMLSFAGTITISEKISYKIIEEIIKSIICQGFKQIYILNGHGGNNEFLARIANKYSKKLNVKTKNWYDLEIINKLKQENTSYCGDHADRLETEIMLAIDKQKVRMELAVDDMPNWPENTEMLTDYSKIMTYAVEGYPSKSTLKNGKLLLPKVIKSLCEDIGNFL</sequence>
<name>A0A0G0U360_9BACT</name>
<keyword evidence="3" id="KW-0378">Hydrolase</keyword>
<evidence type="ECO:0000256" key="5">
    <source>
        <dbReference type="ARBA" id="ARBA00024029"/>
    </source>
</evidence>
<comment type="cofactor">
    <cofactor evidence="1">
        <name>Zn(2+)</name>
        <dbReference type="ChEBI" id="CHEBI:29105"/>
    </cofactor>
</comment>
<evidence type="ECO:0000256" key="4">
    <source>
        <dbReference type="ARBA" id="ARBA00022833"/>
    </source>
</evidence>
<dbReference type="PANTHER" id="PTHR35005:SF1">
    <property type="entry name" value="2-AMINO-5-FORMYLAMINO-6-RIBOSYLAMINOPYRIMIDIN-4(3H)-ONE 5'-MONOPHOSPHATE DEFORMYLASE"/>
    <property type="match status" value="1"/>
</dbReference>
<evidence type="ECO:0000256" key="1">
    <source>
        <dbReference type="ARBA" id="ARBA00001947"/>
    </source>
</evidence>
<evidence type="ECO:0000256" key="2">
    <source>
        <dbReference type="ARBA" id="ARBA00022723"/>
    </source>
</evidence>
<dbReference type="InterPro" id="IPR003785">
    <property type="entry name" value="Creatininase/forma_Hydrolase"/>
</dbReference>
<dbReference type="PANTHER" id="PTHR35005">
    <property type="entry name" value="3-DEHYDRO-SCYLLO-INOSOSE HYDROLASE"/>
    <property type="match status" value="1"/>
</dbReference>